<dbReference type="GO" id="GO:0005886">
    <property type="term" value="C:plasma membrane"/>
    <property type="evidence" value="ECO:0007669"/>
    <property type="project" value="UniProtKB-SubCell"/>
</dbReference>
<gene>
    <name evidence="22" type="ORF">A9404_05450</name>
</gene>
<dbReference type="InterPro" id="IPR014032">
    <property type="entry name" value="Peptidase_A24A_bac"/>
</dbReference>
<keyword evidence="5 18" id="KW-0489">Methyltransferase</keyword>
<organism evidence="22 23">
    <name type="scientific">Halothiobacillus diazotrophicus</name>
    <dbReference type="NCBI Taxonomy" id="1860122"/>
    <lineage>
        <taxon>Bacteria</taxon>
        <taxon>Pseudomonadati</taxon>
        <taxon>Pseudomonadota</taxon>
        <taxon>Gammaproteobacteria</taxon>
        <taxon>Chromatiales</taxon>
        <taxon>Halothiobacillaceae</taxon>
        <taxon>Halothiobacillus</taxon>
    </lineage>
</organism>
<dbReference type="OrthoDB" id="9789291at2"/>
<evidence type="ECO:0000256" key="14">
    <source>
        <dbReference type="ARBA" id="ARBA00050401"/>
    </source>
</evidence>
<dbReference type="EC" id="2.1.1.-" evidence="18"/>
<keyword evidence="12 19" id="KW-0472">Membrane</keyword>
<comment type="similarity">
    <text evidence="2 17">Belongs to the peptidase A24 family.</text>
</comment>
<evidence type="ECO:0000313" key="22">
    <source>
        <dbReference type="EMBL" id="ANJ66897.1"/>
    </source>
</evidence>
<keyword evidence="7 18" id="KW-0808">Transferase</keyword>
<dbReference type="STRING" id="1860122.A9404_05450"/>
<reference evidence="22 23" key="1">
    <citation type="submission" date="2016-06" db="EMBL/GenBank/DDBJ databases">
        <title>Insight into the functional genes involving in sulfur oxidation in Pearl River water.</title>
        <authorList>
            <person name="Luo J."/>
            <person name="Tan X."/>
            <person name="Lin W."/>
        </authorList>
    </citation>
    <scope>NUCLEOTIDE SEQUENCE [LARGE SCALE GENOMIC DNA]</scope>
    <source>
        <strain evidence="22 23">LS2</strain>
    </source>
</reference>
<comment type="catalytic activity">
    <reaction evidence="14 18">
        <text>Typically cleaves a -Gly-|-Phe- bond to release an N-terminal, basic peptide of 5-8 residues from type IV prepilin, and then N-methylates the new N-terminal amino group, the methyl donor being S-adenosyl-L-methionine.</text>
        <dbReference type="EC" id="3.4.23.43"/>
    </reaction>
</comment>
<feature type="transmembrane region" description="Helical" evidence="19">
    <location>
        <begin position="189"/>
        <end position="207"/>
    </location>
</feature>
<evidence type="ECO:0000256" key="6">
    <source>
        <dbReference type="ARBA" id="ARBA00022670"/>
    </source>
</evidence>
<dbReference type="EMBL" id="CP016027">
    <property type="protein sequence ID" value="ANJ66897.1"/>
    <property type="molecule type" value="Genomic_DNA"/>
</dbReference>
<evidence type="ECO:0000256" key="17">
    <source>
        <dbReference type="RuleBase" id="RU003793"/>
    </source>
</evidence>
<keyword evidence="23" id="KW-1185">Reference proteome</keyword>
<comment type="function">
    <text evidence="18">Plays an essential role in type IV pili and type II pseudopili formation by proteolytically removing the leader sequence from substrate proteins and subsequently monomethylating the alpha-amino group of the newly exposed N-terminal phenylalanine.</text>
</comment>
<evidence type="ECO:0000256" key="16">
    <source>
        <dbReference type="ARBA" id="ARBA00071870"/>
    </source>
</evidence>
<keyword evidence="11 19" id="KW-1133">Transmembrane helix</keyword>
<dbReference type="GO" id="GO:0032259">
    <property type="term" value="P:methylation"/>
    <property type="evidence" value="ECO:0007669"/>
    <property type="project" value="UniProtKB-KW"/>
</dbReference>
<feature type="transmembrane region" description="Helical" evidence="19">
    <location>
        <begin position="138"/>
        <end position="156"/>
    </location>
</feature>
<feature type="transmembrane region" description="Helical" evidence="19">
    <location>
        <begin position="16"/>
        <end position="37"/>
    </location>
</feature>
<evidence type="ECO:0000256" key="10">
    <source>
        <dbReference type="ARBA" id="ARBA00022801"/>
    </source>
</evidence>
<evidence type="ECO:0000256" key="15">
    <source>
        <dbReference type="ARBA" id="ARBA00067082"/>
    </source>
</evidence>
<dbReference type="Pfam" id="PF01478">
    <property type="entry name" value="Peptidase_A24"/>
    <property type="match status" value="1"/>
</dbReference>
<dbReference type="PANTHER" id="PTHR30487:SF0">
    <property type="entry name" value="PREPILIN LEADER PEPTIDASE_N-METHYLTRANSFERASE-RELATED"/>
    <property type="match status" value="1"/>
</dbReference>
<keyword evidence="8" id="KW-0949">S-adenosyl-L-methionine</keyword>
<evidence type="ECO:0000256" key="13">
    <source>
        <dbReference type="ARBA" id="ARBA00023268"/>
    </source>
</evidence>
<feature type="domain" description="Prepilin peptidase A24 N-terminal" evidence="21">
    <location>
        <begin position="24"/>
        <end position="131"/>
    </location>
</feature>
<dbReference type="AlphaFoldDB" id="A0A191ZGB7"/>
<protein>
    <recommendedName>
        <fullName evidence="16 18">Prepilin leader peptidase/N-methyltransferase</fullName>
        <ecNumber evidence="18">2.1.1.-</ecNumber>
        <ecNumber evidence="15 18">3.4.23.43</ecNumber>
    </recommendedName>
</protein>
<evidence type="ECO:0000256" key="3">
    <source>
        <dbReference type="ARBA" id="ARBA00022475"/>
    </source>
</evidence>
<evidence type="ECO:0000256" key="4">
    <source>
        <dbReference type="ARBA" id="ARBA00022519"/>
    </source>
</evidence>
<dbReference type="Pfam" id="PF06750">
    <property type="entry name" value="A24_N_bact"/>
    <property type="match status" value="1"/>
</dbReference>
<dbReference type="GO" id="GO:0004190">
    <property type="term" value="F:aspartic-type endopeptidase activity"/>
    <property type="evidence" value="ECO:0007669"/>
    <property type="project" value="UniProtKB-EC"/>
</dbReference>
<evidence type="ECO:0000313" key="23">
    <source>
        <dbReference type="Proteomes" id="UP000078596"/>
    </source>
</evidence>
<feature type="transmembrane region" description="Helical" evidence="19">
    <location>
        <begin position="163"/>
        <end position="183"/>
    </location>
</feature>
<dbReference type="PRINTS" id="PR00864">
    <property type="entry name" value="PREPILNPTASE"/>
</dbReference>
<keyword evidence="13 18" id="KW-0511">Multifunctional enzyme</keyword>
<feature type="domain" description="Prepilin type IV endopeptidase peptidase" evidence="20">
    <location>
        <begin position="141"/>
        <end position="252"/>
    </location>
</feature>
<dbReference type="InterPro" id="IPR010627">
    <property type="entry name" value="Prepilin_pept_A24_N"/>
</dbReference>
<evidence type="ECO:0000256" key="19">
    <source>
        <dbReference type="SAM" id="Phobius"/>
    </source>
</evidence>
<evidence type="ECO:0000259" key="21">
    <source>
        <dbReference type="Pfam" id="PF06750"/>
    </source>
</evidence>
<dbReference type="KEGG" id="haz:A9404_05450"/>
<dbReference type="InterPro" id="IPR050882">
    <property type="entry name" value="Prepilin_peptidase/N-MTase"/>
</dbReference>
<evidence type="ECO:0000256" key="18">
    <source>
        <dbReference type="RuleBase" id="RU003794"/>
    </source>
</evidence>
<dbReference type="RefSeq" id="WP_066099259.1">
    <property type="nucleotide sequence ID" value="NZ_CP016027.1"/>
</dbReference>
<dbReference type="InterPro" id="IPR000045">
    <property type="entry name" value="Prepilin_IV_endopep_pep"/>
</dbReference>
<dbReference type="PANTHER" id="PTHR30487">
    <property type="entry name" value="TYPE 4 PREPILIN-LIKE PROTEINS LEADER PEPTIDE-PROCESSING ENZYME"/>
    <property type="match status" value="1"/>
</dbReference>
<evidence type="ECO:0000256" key="9">
    <source>
        <dbReference type="ARBA" id="ARBA00022692"/>
    </source>
</evidence>
<evidence type="ECO:0000256" key="2">
    <source>
        <dbReference type="ARBA" id="ARBA00005801"/>
    </source>
</evidence>
<dbReference type="FunFam" id="1.20.120.1220:FF:000001">
    <property type="entry name" value="Type 4 prepilin-like proteins leader peptide-processing enzyme"/>
    <property type="match status" value="1"/>
</dbReference>
<evidence type="ECO:0000259" key="20">
    <source>
        <dbReference type="Pfam" id="PF01478"/>
    </source>
</evidence>
<keyword evidence="10 18" id="KW-0378">Hydrolase</keyword>
<dbReference type="GO" id="GO:0008168">
    <property type="term" value="F:methyltransferase activity"/>
    <property type="evidence" value="ECO:0007669"/>
    <property type="project" value="UniProtKB-KW"/>
</dbReference>
<evidence type="ECO:0000256" key="8">
    <source>
        <dbReference type="ARBA" id="ARBA00022691"/>
    </source>
</evidence>
<evidence type="ECO:0000256" key="12">
    <source>
        <dbReference type="ARBA" id="ARBA00023136"/>
    </source>
</evidence>
<accession>A0A191ZGB7</accession>
<keyword evidence="9 18" id="KW-0812">Transmembrane</keyword>
<dbReference type="Proteomes" id="UP000078596">
    <property type="component" value="Chromosome"/>
</dbReference>
<evidence type="ECO:0000256" key="1">
    <source>
        <dbReference type="ARBA" id="ARBA00004429"/>
    </source>
</evidence>
<feature type="transmembrane region" description="Helical" evidence="19">
    <location>
        <begin position="270"/>
        <end position="293"/>
    </location>
</feature>
<proteinExistence type="inferred from homology"/>
<evidence type="ECO:0000256" key="7">
    <source>
        <dbReference type="ARBA" id="ARBA00022679"/>
    </source>
</evidence>
<keyword evidence="6 18" id="KW-0645">Protease</keyword>
<comment type="subcellular location">
    <subcellularLocation>
        <location evidence="1">Cell inner membrane</location>
        <topology evidence="1">Multi-pass membrane protein</topology>
    </subcellularLocation>
    <subcellularLocation>
        <location evidence="18">Cell membrane</location>
        <topology evidence="18">Multi-pass membrane protein</topology>
    </subcellularLocation>
</comment>
<sequence>MTLLATWAAFFTEYPAVWLGFAFILGLLIGSFLNVVIHRLPRMMQAEWHRDCRELLELPPEPDTASPFNLLHPRSACPHCQTPIKSWQNIPLISWLLLRGKCAQCGHAISMQYPLIELLSGGLTLLAAWQFGPGATAVAVWVLGWVLIAAAIIDLKTTLLPDVLTLPLLWLGLLLALTGIGTTVTLKDAVLGAMVGYLSLWSIYWLFKLTTGREGMGYGDFKLLAALGAWLGWHQLPLVLLLSAGVGAVIGIGMILFLKHDKRIPIPFGPYLASAGLLAYYLGMPILDLYLGAHRF</sequence>
<feature type="transmembrane region" description="Helical" evidence="19">
    <location>
        <begin position="239"/>
        <end position="258"/>
    </location>
</feature>
<evidence type="ECO:0000256" key="5">
    <source>
        <dbReference type="ARBA" id="ARBA00022603"/>
    </source>
</evidence>
<evidence type="ECO:0000256" key="11">
    <source>
        <dbReference type="ARBA" id="ARBA00022989"/>
    </source>
</evidence>
<name>A0A191ZGB7_9GAMM</name>
<dbReference type="Gene3D" id="1.20.120.1220">
    <property type="match status" value="1"/>
</dbReference>
<keyword evidence="3" id="KW-1003">Cell membrane</keyword>
<dbReference type="GO" id="GO:0006465">
    <property type="term" value="P:signal peptide processing"/>
    <property type="evidence" value="ECO:0007669"/>
    <property type="project" value="TreeGrafter"/>
</dbReference>
<dbReference type="EC" id="3.4.23.43" evidence="15 18"/>
<keyword evidence="4" id="KW-0997">Cell inner membrane</keyword>